<keyword evidence="6 10" id="KW-0675">Receptor</keyword>
<dbReference type="GO" id="GO:0005886">
    <property type="term" value="C:plasma membrane"/>
    <property type="evidence" value="ECO:0007669"/>
    <property type="project" value="TreeGrafter"/>
</dbReference>
<evidence type="ECO:0000256" key="2">
    <source>
        <dbReference type="ARBA" id="ARBA00022692"/>
    </source>
</evidence>
<keyword evidence="5 8" id="KW-0472">Membrane</keyword>
<feature type="transmembrane region" description="Helical" evidence="8">
    <location>
        <begin position="76"/>
        <end position="94"/>
    </location>
</feature>
<name>A0A210QZM5_MIZYE</name>
<keyword evidence="2 8" id="KW-0812">Transmembrane</keyword>
<evidence type="ECO:0000256" key="7">
    <source>
        <dbReference type="ARBA" id="ARBA00023224"/>
    </source>
</evidence>
<dbReference type="PANTHER" id="PTHR24243:SF233">
    <property type="entry name" value="THYROTROPIN-RELEASING HORMONE RECEPTOR"/>
    <property type="match status" value="1"/>
</dbReference>
<evidence type="ECO:0000313" key="11">
    <source>
        <dbReference type="Proteomes" id="UP000242188"/>
    </source>
</evidence>
<dbReference type="OrthoDB" id="9990906at2759"/>
<feature type="transmembrane region" description="Helical" evidence="8">
    <location>
        <begin position="156"/>
        <end position="181"/>
    </location>
</feature>
<feature type="transmembrane region" description="Helical" evidence="8">
    <location>
        <begin position="201"/>
        <end position="225"/>
    </location>
</feature>
<reference evidence="10 11" key="1">
    <citation type="journal article" date="2017" name="Nat. Ecol. Evol.">
        <title>Scallop genome provides insights into evolution of bilaterian karyotype and development.</title>
        <authorList>
            <person name="Wang S."/>
            <person name="Zhang J."/>
            <person name="Jiao W."/>
            <person name="Li J."/>
            <person name="Xun X."/>
            <person name="Sun Y."/>
            <person name="Guo X."/>
            <person name="Huan P."/>
            <person name="Dong B."/>
            <person name="Zhang L."/>
            <person name="Hu X."/>
            <person name="Sun X."/>
            <person name="Wang J."/>
            <person name="Zhao C."/>
            <person name="Wang Y."/>
            <person name="Wang D."/>
            <person name="Huang X."/>
            <person name="Wang R."/>
            <person name="Lv J."/>
            <person name="Li Y."/>
            <person name="Zhang Z."/>
            <person name="Liu B."/>
            <person name="Lu W."/>
            <person name="Hui Y."/>
            <person name="Liang J."/>
            <person name="Zhou Z."/>
            <person name="Hou R."/>
            <person name="Li X."/>
            <person name="Liu Y."/>
            <person name="Li H."/>
            <person name="Ning X."/>
            <person name="Lin Y."/>
            <person name="Zhao L."/>
            <person name="Xing Q."/>
            <person name="Dou J."/>
            <person name="Li Y."/>
            <person name="Mao J."/>
            <person name="Guo H."/>
            <person name="Dou H."/>
            <person name="Li T."/>
            <person name="Mu C."/>
            <person name="Jiang W."/>
            <person name="Fu Q."/>
            <person name="Fu X."/>
            <person name="Miao Y."/>
            <person name="Liu J."/>
            <person name="Yu Q."/>
            <person name="Li R."/>
            <person name="Liao H."/>
            <person name="Li X."/>
            <person name="Kong Y."/>
            <person name="Jiang Z."/>
            <person name="Chourrout D."/>
            <person name="Li R."/>
            <person name="Bao Z."/>
        </authorList>
    </citation>
    <scope>NUCLEOTIDE SEQUENCE [LARGE SCALE GENOMIC DNA]</scope>
    <source>
        <strain evidence="10 11">PY_sf001</strain>
    </source>
</reference>
<keyword evidence="7" id="KW-0807">Transducer</keyword>
<evidence type="ECO:0000256" key="4">
    <source>
        <dbReference type="ARBA" id="ARBA00023040"/>
    </source>
</evidence>
<dbReference type="Pfam" id="PF00001">
    <property type="entry name" value="7tm_1"/>
    <property type="match status" value="1"/>
</dbReference>
<dbReference type="PANTHER" id="PTHR24243">
    <property type="entry name" value="G-PROTEIN COUPLED RECEPTOR"/>
    <property type="match status" value="1"/>
</dbReference>
<feature type="transmembrane region" description="Helical" evidence="8">
    <location>
        <begin position="47"/>
        <end position="64"/>
    </location>
</feature>
<evidence type="ECO:0000256" key="8">
    <source>
        <dbReference type="SAM" id="Phobius"/>
    </source>
</evidence>
<evidence type="ECO:0000313" key="10">
    <source>
        <dbReference type="EMBL" id="OWF54206.1"/>
    </source>
</evidence>
<feature type="domain" description="G-protein coupled receptors family 1 profile" evidence="9">
    <location>
        <begin position="55"/>
        <end position="324"/>
    </location>
</feature>
<dbReference type="Gene3D" id="1.20.1070.10">
    <property type="entry name" value="Rhodopsin 7-helix transmembrane proteins"/>
    <property type="match status" value="1"/>
</dbReference>
<dbReference type="GO" id="GO:0004930">
    <property type="term" value="F:G protein-coupled receptor activity"/>
    <property type="evidence" value="ECO:0007669"/>
    <property type="project" value="UniProtKB-KW"/>
</dbReference>
<proteinExistence type="predicted"/>
<dbReference type="InterPro" id="IPR017452">
    <property type="entry name" value="GPCR_Rhodpsn_7TM"/>
</dbReference>
<keyword evidence="4" id="KW-0297">G-protein coupled receptor</keyword>
<dbReference type="PROSITE" id="PS50262">
    <property type="entry name" value="G_PROTEIN_RECEP_F1_2"/>
    <property type="match status" value="1"/>
</dbReference>
<dbReference type="SUPFAM" id="SSF81321">
    <property type="entry name" value="Family A G protein-coupled receptor-like"/>
    <property type="match status" value="1"/>
</dbReference>
<sequence>MQNTSMYENVTLNLNMTQGAGLPPTVSEILQTFAPAVILVDRVISPIWYVVGLIGNPISAYIWLSRRMRKNNSSAIYLGTLAIVHTIFLFLHFIMELNYAWDTPTYNKPVICALFNVLLIMPQYLTPLFVMAFTVERYIAVCHPFSKEKFCTVTRAIKVSVCLTAFSLSLASVQAYIWVYVEEHQSCKFAPHDDIIKFEKVWTMVTEMLLFFIIPVCVLVFNVCVIREIKRITGTVPVNSPQAGGGNTTSTITLLSVSFYFICTLLPASIVYALQSLLPHGTYPSTLQEMAVDPVWQRYFTYLTIRKVVEEICLSNNALYGYIYYITGPHFRKEVNKLFGITKCKKLVKKSSTQSPKSEYSLVSSNGKTQYDCVSTQI</sequence>
<dbReference type="EMBL" id="NEDP02001152">
    <property type="protein sequence ID" value="OWF54206.1"/>
    <property type="molecule type" value="Genomic_DNA"/>
</dbReference>
<evidence type="ECO:0000259" key="9">
    <source>
        <dbReference type="PROSITE" id="PS50262"/>
    </source>
</evidence>
<comment type="subcellular location">
    <subcellularLocation>
        <location evidence="1">Membrane</location>
        <topology evidence="1">Multi-pass membrane protein</topology>
    </subcellularLocation>
</comment>
<dbReference type="AlphaFoldDB" id="A0A210QZM5"/>
<feature type="transmembrane region" description="Helical" evidence="8">
    <location>
        <begin position="114"/>
        <end position="135"/>
    </location>
</feature>
<feature type="transmembrane region" description="Helical" evidence="8">
    <location>
        <begin position="252"/>
        <end position="274"/>
    </location>
</feature>
<organism evidence="10 11">
    <name type="scientific">Mizuhopecten yessoensis</name>
    <name type="common">Japanese scallop</name>
    <name type="synonym">Patinopecten yessoensis</name>
    <dbReference type="NCBI Taxonomy" id="6573"/>
    <lineage>
        <taxon>Eukaryota</taxon>
        <taxon>Metazoa</taxon>
        <taxon>Spiralia</taxon>
        <taxon>Lophotrochozoa</taxon>
        <taxon>Mollusca</taxon>
        <taxon>Bivalvia</taxon>
        <taxon>Autobranchia</taxon>
        <taxon>Pteriomorphia</taxon>
        <taxon>Pectinida</taxon>
        <taxon>Pectinoidea</taxon>
        <taxon>Pectinidae</taxon>
        <taxon>Mizuhopecten</taxon>
    </lineage>
</organism>
<keyword evidence="3 8" id="KW-1133">Transmembrane helix</keyword>
<accession>A0A210QZM5</accession>
<evidence type="ECO:0000256" key="3">
    <source>
        <dbReference type="ARBA" id="ARBA00022989"/>
    </source>
</evidence>
<evidence type="ECO:0000256" key="6">
    <source>
        <dbReference type="ARBA" id="ARBA00023170"/>
    </source>
</evidence>
<evidence type="ECO:0000256" key="5">
    <source>
        <dbReference type="ARBA" id="ARBA00023136"/>
    </source>
</evidence>
<evidence type="ECO:0000256" key="1">
    <source>
        <dbReference type="ARBA" id="ARBA00004141"/>
    </source>
</evidence>
<protein>
    <submittedName>
        <fullName evidence="10">B2 bradykinin receptor</fullName>
    </submittedName>
</protein>
<keyword evidence="11" id="KW-1185">Reference proteome</keyword>
<gene>
    <name evidence="10" type="ORF">KP79_PYT00363</name>
</gene>
<dbReference type="Proteomes" id="UP000242188">
    <property type="component" value="Unassembled WGS sequence"/>
</dbReference>
<dbReference type="STRING" id="6573.A0A210QZM5"/>
<comment type="caution">
    <text evidence="10">The sequence shown here is derived from an EMBL/GenBank/DDBJ whole genome shotgun (WGS) entry which is preliminary data.</text>
</comment>
<dbReference type="InterPro" id="IPR000276">
    <property type="entry name" value="GPCR_Rhodpsn"/>
</dbReference>